<feature type="domain" description="AMP-dependent synthetase/ligase" evidence="2">
    <location>
        <begin position="21"/>
        <end position="117"/>
    </location>
</feature>
<keyword evidence="4" id="KW-1185">Reference proteome</keyword>
<dbReference type="RefSeq" id="WP_353864422.1">
    <property type="nucleotide sequence ID" value="NZ_CP088295.1"/>
</dbReference>
<organism evidence="3 4">
    <name type="scientific">Svornostia abyssi</name>
    <dbReference type="NCBI Taxonomy" id="2898438"/>
    <lineage>
        <taxon>Bacteria</taxon>
        <taxon>Bacillati</taxon>
        <taxon>Actinomycetota</taxon>
        <taxon>Thermoleophilia</taxon>
        <taxon>Solirubrobacterales</taxon>
        <taxon>Baekduiaceae</taxon>
        <taxon>Svornostia</taxon>
    </lineage>
</organism>
<dbReference type="InterPro" id="IPR000873">
    <property type="entry name" value="AMP-dep_synth/lig_dom"/>
</dbReference>
<dbReference type="InterPro" id="IPR050237">
    <property type="entry name" value="ATP-dep_AMP-bd_enzyme"/>
</dbReference>
<protein>
    <submittedName>
        <fullName evidence="3">AMP-binding protein</fullName>
    </submittedName>
</protein>
<feature type="region of interest" description="Disordered" evidence="1">
    <location>
        <begin position="216"/>
        <end position="235"/>
    </location>
</feature>
<dbReference type="PANTHER" id="PTHR43767:SF1">
    <property type="entry name" value="NONRIBOSOMAL PEPTIDE SYNTHASE PES1 (EUROFUNG)-RELATED"/>
    <property type="match status" value="1"/>
</dbReference>
<dbReference type="PANTHER" id="PTHR43767">
    <property type="entry name" value="LONG-CHAIN-FATTY-ACID--COA LIGASE"/>
    <property type="match status" value="1"/>
</dbReference>
<dbReference type="EMBL" id="CP088295">
    <property type="protein sequence ID" value="UUY03923.1"/>
    <property type="molecule type" value="Genomic_DNA"/>
</dbReference>
<sequence length="235" mass="24296">MTRRSTPGLHPAEIPFTAEDQTAIAIVDPRRALTYSEFGGEVLEMAAGLAARGVVRHRVVGTVLSDRIEVASVMFAAWQLGAAFSPLSPRLDPEEAGRRVAGLSPALVVVDDSSTELPAGPPQVHVERLAAPGGQPPRTELQLTDAALVAWPAGREHGSTAGVVHHAAAAALLWHAARPGAALATHVPSLSCAEDLLAHLCATLAVGGTVLIGGAGAQRPSRTQSEKSAHMPDAR</sequence>
<evidence type="ECO:0000313" key="3">
    <source>
        <dbReference type="EMBL" id="UUY03923.1"/>
    </source>
</evidence>
<dbReference type="Proteomes" id="UP001058860">
    <property type="component" value="Chromosome"/>
</dbReference>
<name>A0ABY5PGX5_9ACTN</name>
<evidence type="ECO:0000259" key="2">
    <source>
        <dbReference type="Pfam" id="PF00501"/>
    </source>
</evidence>
<dbReference type="InterPro" id="IPR042099">
    <property type="entry name" value="ANL_N_sf"/>
</dbReference>
<dbReference type="Pfam" id="PF00501">
    <property type="entry name" value="AMP-binding"/>
    <property type="match status" value="1"/>
</dbReference>
<dbReference type="Gene3D" id="3.40.50.12780">
    <property type="entry name" value="N-terminal domain of ligase-like"/>
    <property type="match status" value="1"/>
</dbReference>
<dbReference type="SUPFAM" id="SSF56801">
    <property type="entry name" value="Acetyl-CoA synthetase-like"/>
    <property type="match status" value="1"/>
</dbReference>
<evidence type="ECO:0000256" key="1">
    <source>
        <dbReference type="SAM" id="MobiDB-lite"/>
    </source>
</evidence>
<feature type="compositionally biased region" description="Basic and acidic residues" evidence="1">
    <location>
        <begin position="224"/>
        <end position="235"/>
    </location>
</feature>
<accession>A0ABY5PGX5</accession>
<gene>
    <name evidence="3" type="ORF">LRS13_25290</name>
</gene>
<evidence type="ECO:0000313" key="4">
    <source>
        <dbReference type="Proteomes" id="UP001058860"/>
    </source>
</evidence>
<proteinExistence type="predicted"/>
<reference evidence="4" key="1">
    <citation type="submission" date="2021-11" db="EMBL/GenBank/DDBJ databases">
        <title>Cultivation dependent microbiological survey of springs from the worlds oldest radium mine currently devoted to the extraction of radon-saturated water.</title>
        <authorList>
            <person name="Kapinusova G."/>
            <person name="Smrhova T."/>
            <person name="Strejcek M."/>
            <person name="Suman J."/>
            <person name="Jani K."/>
            <person name="Pajer P."/>
            <person name="Uhlik O."/>
        </authorList>
    </citation>
    <scope>NUCLEOTIDE SEQUENCE [LARGE SCALE GENOMIC DNA]</scope>
    <source>
        <strain evidence="4">J379</strain>
    </source>
</reference>